<protein>
    <submittedName>
        <fullName evidence="2">Uncharacterized protein</fullName>
    </submittedName>
</protein>
<comment type="caution">
    <text evidence="2">The sequence shown here is derived from an EMBL/GenBank/DDBJ whole genome shotgun (WGS) entry which is preliminary data.</text>
</comment>
<evidence type="ECO:0000313" key="3">
    <source>
        <dbReference type="Proteomes" id="UP000539473"/>
    </source>
</evidence>
<accession>A0A7W8NMG2</accession>
<dbReference type="Gene3D" id="2.60.120.260">
    <property type="entry name" value="Galactose-binding domain-like"/>
    <property type="match status" value="1"/>
</dbReference>
<keyword evidence="1" id="KW-1133">Transmembrane helix</keyword>
<name>A0A7W8NMG2_9DEIO</name>
<dbReference type="RefSeq" id="WP_184110035.1">
    <property type="nucleotide sequence ID" value="NZ_BNAJ01000002.1"/>
</dbReference>
<keyword evidence="1" id="KW-0812">Transmembrane</keyword>
<dbReference type="AlphaFoldDB" id="A0A7W8NMG2"/>
<proteinExistence type="predicted"/>
<dbReference type="Proteomes" id="UP000539473">
    <property type="component" value="Unassembled WGS sequence"/>
</dbReference>
<sequence length="312" mass="33688">MADLPPPPASVAIERFTDFSPREYWGWWTIGTRSSAGFQIATAGPYQLSYAGYMAQFNQRLTVSLDGREIGRYRYPNKGGDAAFGNTDIVTFTPGEHVLAFRTNLSSRSGPVMPFAPNDPRDLGVALRTLAVSPMGGSLPHVPPSVQLLTSPLVITSGVFTGDPAIHYRAAGADGLRVQFGGGATRLTYQLLSAHDSQVIDVALDGRLLRQLRAGRRATVLRGDVALPAVDKSSRTHILTVTSPSGRASVAPPYLLGTSALRQQDVSFYVAELDLAPRRRSTALDSILTVLVALVVLLALWLLLRPYGRRHP</sequence>
<feature type="transmembrane region" description="Helical" evidence="1">
    <location>
        <begin position="286"/>
        <end position="304"/>
    </location>
</feature>
<dbReference type="EMBL" id="JACHFK010000002">
    <property type="protein sequence ID" value="MBB5375769.1"/>
    <property type="molecule type" value="Genomic_DNA"/>
</dbReference>
<evidence type="ECO:0000256" key="1">
    <source>
        <dbReference type="SAM" id="Phobius"/>
    </source>
</evidence>
<evidence type="ECO:0000313" key="2">
    <source>
        <dbReference type="EMBL" id="MBB5375769.1"/>
    </source>
</evidence>
<keyword evidence="1" id="KW-0472">Membrane</keyword>
<reference evidence="2 3" key="1">
    <citation type="submission" date="2020-08" db="EMBL/GenBank/DDBJ databases">
        <title>Genomic Encyclopedia of Type Strains, Phase IV (KMG-IV): sequencing the most valuable type-strain genomes for metagenomic binning, comparative biology and taxonomic classification.</title>
        <authorList>
            <person name="Goeker M."/>
        </authorList>
    </citation>
    <scope>NUCLEOTIDE SEQUENCE [LARGE SCALE GENOMIC DNA]</scope>
    <source>
        <strain evidence="2 3">DSM 27521</strain>
    </source>
</reference>
<gene>
    <name evidence="2" type="ORF">HNQ07_001226</name>
</gene>
<organism evidence="2 3">
    <name type="scientific">Deinococcus metalli</name>
    <dbReference type="NCBI Taxonomy" id="1141878"/>
    <lineage>
        <taxon>Bacteria</taxon>
        <taxon>Thermotogati</taxon>
        <taxon>Deinococcota</taxon>
        <taxon>Deinococci</taxon>
        <taxon>Deinococcales</taxon>
        <taxon>Deinococcaceae</taxon>
        <taxon>Deinococcus</taxon>
    </lineage>
</organism>